<dbReference type="EMBL" id="MU393434">
    <property type="protein sequence ID" value="KAI4869011.1"/>
    <property type="molecule type" value="Genomic_DNA"/>
</dbReference>
<gene>
    <name evidence="1" type="ORF">F4820DRAFT_456126</name>
</gene>
<reference evidence="1 2" key="1">
    <citation type="journal article" date="2022" name="New Phytol.">
        <title>Ecological generalism drives hyperdiversity of secondary metabolite gene clusters in xylarialean endophytes.</title>
        <authorList>
            <person name="Franco M.E.E."/>
            <person name="Wisecaver J.H."/>
            <person name="Arnold A.E."/>
            <person name="Ju Y.M."/>
            <person name="Slot J.C."/>
            <person name="Ahrendt S."/>
            <person name="Moore L.P."/>
            <person name="Eastman K.E."/>
            <person name="Scott K."/>
            <person name="Konkel Z."/>
            <person name="Mondo S.J."/>
            <person name="Kuo A."/>
            <person name="Hayes R.D."/>
            <person name="Haridas S."/>
            <person name="Andreopoulos B."/>
            <person name="Riley R."/>
            <person name="LaButti K."/>
            <person name="Pangilinan J."/>
            <person name="Lipzen A."/>
            <person name="Amirebrahimi M."/>
            <person name="Yan J."/>
            <person name="Adam C."/>
            <person name="Keymanesh K."/>
            <person name="Ng V."/>
            <person name="Louie K."/>
            <person name="Northen T."/>
            <person name="Drula E."/>
            <person name="Henrissat B."/>
            <person name="Hsieh H.M."/>
            <person name="Youens-Clark K."/>
            <person name="Lutzoni F."/>
            <person name="Miadlikowska J."/>
            <person name="Eastwood D.C."/>
            <person name="Hamelin R.C."/>
            <person name="Grigoriev I.V."/>
            <person name="U'Ren J.M."/>
        </authorList>
    </citation>
    <scope>NUCLEOTIDE SEQUENCE [LARGE SCALE GENOMIC DNA]</scope>
    <source>
        <strain evidence="1 2">CBS 119005</strain>
    </source>
</reference>
<accession>A0ACB9ZBS2</accession>
<name>A0ACB9ZBS2_9PEZI</name>
<proteinExistence type="predicted"/>
<keyword evidence="1" id="KW-0378">Hydrolase</keyword>
<sequence length="237" mass="25902">MNFSLRTAASLVLVGLANAFTYERLDKDNALLLIVDMQEGLYSLARDFDASVYKNGMYAHASLGKVFNLPVVMTSSSETGPNGPLPDEFLQWYPNAPLIKRQGEVDAWDNPQFKEAVIAANKSQIILGGITTDVCATFLALSLRDAGYSVWANHEASGTTTGYIRDMANDRMRAAGVQVVSYFAIVSELMRDWRNTPGAKEIFPVLDEYLPAYGMVARAHRAAVDNGTVLAGEDILP</sequence>
<evidence type="ECO:0000313" key="1">
    <source>
        <dbReference type="EMBL" id="KAI4869011.1"/>
    </source>
</evidence>
<evidence type="ECO:0000313" key="2">
    <source>
        <dbReference type="Proteomes" id="UP001497700"/>
    </source>
</evidence>
<protein>
    <submittedName>
        <fullName evidence="1">Isochorismatase hydrolase</fullName>
    </submittedName>
</protein>
<comment type="caution">
    <text evidence="1">The sequence shown here is derived from an EMBL/GenBank/DDBJ whole genome shotgun (WGS) entry which is preliminary data.</text>
</comment>
<keyword evidence="2" id="KW-1185">Reference proteome</keyword>
<organism evidence="1 2">
    <name type="scientific">Hypoxylon rubiginosum</name>
    <dbReference type="NCBI Taxonomy" id="110542"/>
    <lineage>
        <taxon>Eukaryota</taxon>
        <taxon>Fungi</taxon>
        <taxon>Dikarya</taxon>
        <taxon>Ascomycota</taxon>
        <taxon>Pezizomycotina</taxon>
        <taxon>Sordariomycetes</taxon>
        <taxon>Xylariomycetidae</taxon>
        <taxon>Xylariales</taxon>
        <taxon>Hypoxylaceae</taxon>
        <taxon>Hypoxylon</taxon>
    </lineage>
</organism>
<dbReference type="Proteomes" id="UP001497700">
    <property type="component" value="Unassembled WGS sequence"/>
</dbReference>